<feature type="transmembrane region" description="Helical" evidence="1">
    <location>
        <begin position="127"/>
        <end position="145"/>
    </location>
</feature>
<sequence>MSAELDAGTVPAQRYGSQRIQRDAVFVAVATATNAVLGMAFWAFAARFVPPVELGVMTAVLSVITAVGSVIAAGIGDAYTAVLPAVGRDRSVVYRRGQRLSVGLSMTAGGLAGLVTICALSEVRSEFAVAVVVTVGVFAWSAYGLQNATMIAVGRANWTPAANLAVGVAKIVLLPVLAMTLAWQSVPLAVVAATLGVAVVLRPLIRRMIEVGDGLPENGTIAAGAVVPEFHRVVVRTTALSGLNLGLLALAPFLVTVFAGPDEGARFALVFSIVATLDFIGASMAVSLVVHASGEPEAATAMAKKILVRAGAVTAVGTLGLVAVVPEVLHFLNPSYGVGETLAVVVVLCAGSILRLPYLVWAALQQARRRLRAPLFFSAGTAVLLFAIIPGLCASWGATGGALAIAVHQAVLTAAAGVVVGVAHIRTRSTGKHEDSVPPGFRE</sequence>
<name>A0ABU2GXL8_9ACTN</name>
<keyword evidence="3" id="KW-1185">Reference proteome</keyword>
<comment type="caution">
    <text evidence="2">The sequence shown here is derived from an EMBL/GenBank/DDBJ whole genome shotgun (WGS) entry which is preliminary data.</text>
</comment>
<evidence type="ECO:0000256" key="1">
    <source>
        <dbReference type="SAM" id="Phobius"/>
    </source>
</evidence>
<evidence type="ECO:0000313" key="3">
    <source>
        <dbReference type="Proteomes" id="UP001265083"/>
    </source>
</evidence>
<dbReference type="EMBL" id="JAVLUS010000021">
    <property type="protein sequence ID" value="MDS1116199.1"/>
    <property type="molecule type" value="Genomic_DNA"/>
</dbReference>
<dbReference type="RefSeq" id="WP_310952030.1">
    <property type="nucleotide sequence ID" value="NZ_JAVLUS010000021.1"/>
</dbReference>
<keyword evidence="1" id="KW-1133">Transmembrane helix</keyword>
<organism evidence="2 3">
    <name type="scientific">Gordonia westfalica</name>
    <dbReference type="NCBI Taxonomy" id="158898"/>
    <lineage>
        <taxon>Bacteria</taxon>
        <taxon>Bacillati</taxon>
        <taxon>Actinomycetota</taxon>
        <taxon>Actinomycetes</taxon>
        <taxon>Mycobacteriales</taxon>
        <taxon>Gordoniaceae</taxon>
        <taxon>Gordonia</taxon>
    </lineage>
</organism>
<feature type="transmembrane region" description="Helical" evidence="1">
    <location>
        <begin position="306"/>
        <end position="329"/>
    </location>
</feature>
<evidence type="ECO:0000313" key="2">
    <source>
        <dbReference type="EMBL" id="MDS1116199.1"/>
    </source>
</evidence>
<accession>A0ABU2GXL8</accession>
<reference evidence="2 3" key="1">
    <citation type="submission" date="2023-08" db="EMBL/GenBank/DDBJ databases">
        <title>Bioegradation of LLDPE and BLDPE plastic by marine bacteria from coast plastic debris.</title>
        <authorList>
            <person name="Rong Z."/>
        </authorList>
    </citation>
    <scope>NUCLEOTIDE SEQUENCE [LARGE SCALE GENOMIC DNA]</scope>
    <source>
        <strain evidence="2 3">Z-2</strain>
    </source>
</reference>
<feature type="transmembrane region" description="Helical" evidence="1">
    <location>
        <begin position="182"/>
        <end position="201"/>
    </location>
</feature>
<protein>
    <recommendedName>
        <fullName evidence="4">Membrane protein involved in the export of O-antigen and teichoic acid</fullName>
    </recommendedName>
</protein>
<dbReference type="Proteomes" id="UP001265083">
    <property type="component" value="Unassembled WGS sequence"/>
</dbReference>
<feature type="transmembrane region" description="Helical" evidence="1">
    <location>
        <begin position="341"/>
        <end position="364"/>
    </location>
</feature>
<feature type="transmembrane region" description="Helical" evidence="1">
    <location>
        <begin position="403"/>
        <end position="423"/>
    </location>
</feature>
<feature type="transmembrane region" description="Helical" evidence="1">
    <location>
        <begin position="267"/>
        <end position="294"/>
    </location>
</feature>
<keyword evidence="1" id="KW-0812">Transmembrane</keyword>
<gene>
    <name evidence="2" type="ORF">RD149_20865</name>
</gene>
<keyword evidence="1" id="KW-0472">Membrane</keyword>
<evidence type="ECO:0008006" key="4">
    <source>
        <dbReference type="Google" id="ProtNLM"/>
    </source>
</evidence>
<feature type="transmembrane region" description="Helical" evidence="1">
    <location>
        <begin position="242"/>
        <end position="261"/>
    </location>
</feature>
<feature type="transmembrane region" description="Helical" evidence="1">
    <location>
        <begin position="376"/>
        <end position="397"/>
    </location>
</feature>
<feature type="transmembrane region" description="Helical" evidence="1">
    <location>
        <begin position="157"/>
        <end position="176"/>
    </location>
</feature>
<proteinExistence type="predicted"/>
<feature type="transmembrane region" description="Helical" evidence="1">
    <location>
        <begin position="100"/>
        <end position="121"/>
    </location>
</feature>
<feature type="transmembrane region" description="Helical" evidence="1">
    <location>
        <begin position="56"/>
        <end position="79"/>
    </location>
</feature>
<feature type="transmembrane region" description="Helical" evidence="1">
    <location>
        <begin position="24"/>
        <end position="44"/>
    </location>
</feature>